<dbReference type="Gene3D" id="1.10.357.10">
    <property type="entry name" value="Tetracycline Repressor, domain 2"/>
    <property type="match status" value="1"/>
</dbReference>
<keyword evidence="1 2" id="KW-0238">DNA-binding</keyword>
<dbReference type="InterPro" id="IPR001647">
    <property type="entry name" value="HTH_TetR"/>
</dbReference>
<evidence type="ECO:0000313" key="5">
    <source>
        <dbReference type="Proteomes" id="UP001501295"/>
    </source>
</evidence>
<proteinExistence type="predicted"/>
<evidence type="ECO:0000259" key="3">
    <source>
        <dbReference type="PROSITE" id="PS50977"/>
    </source>
</evidence>
<protein>
    <recommendedName>
        <fullName evidence="3">HTH tetR-type domain-containing protein</fullName>
    </recommendedName>
</protein>
<dbReference type="InterPro" id="IPR009057">
    <property type="entry name" value="Homeodomain-like_sf"/>
</dbReference>
<evidence type="ECO:0000256" key="2">
    <source>
        <dbReference type="PROSITE-ProRule" id="PRU00335"/>
    </source>
</evidence>
<accession>A0ABP8WAI5</accession>
<evidence type="ECO:0000256" key="1">
    <source>
        <dbReference type="ARBA" id="ARBA00023125"/>
    </source>
</evidence>
<dbReference type="PROSITE" id="PS50977">
    <property type="entry name" value="HTH_TETR_2"/>
    <property type="match status" value="1"/>
</dbReference>
<dbReference type="PANTHER" id="PTHR43479">
    <property type="entry name" value="ACREF/ENVCD OPERON REPRESSOR-RELATED"/>
    <property type="match status" value="1"/>
</dbReference>
<dbReference type="EMBL" id="BAABLM010000010">
    <property type="protein sequence ID" value="GAA4684992.1"/>
    <property type="molecule type" value="Genomic_DNA"/>
</dbReference>
<feature type="domain" description="HTH tetR-type" evidence="3">
    <location>
        <begin position="52"/>
        <end position="111"/>
    </location>
</feature>
<organism evidence="4 5">
    <name type="scientific">Frondihabitans cladoniiphilus</name>
    <dbReference type="NCBI Taxonomy" id="715785"/>
    <lineage>
        <taxon>Bacteria</taxon>
        <taxon>Bacillati</taxon>
        <taxon>Actinomycetota</taxon>
        <taxon>Actinomycetes</taxon>
        <taxon>Micrococcales</taxon>
        <taxon>Microbacteriaceae</taxon>
        <taxon>Frondihabitans</taxon>
    </lineage>
</organism>
<keyword evidence="5" id="KW-1185">Reference proteome</keyword>
<comment type="caution">
    <text evidence="4">The sequence shown here is derived from an EMBL/GenBank/DDBJ whole genome shotgun (WGS) entry which is preliminary data.</text>
</comment>
<dbReference type="Proteomes" id="UP001501295">
    <property type="component" value="Unassembled WGS sequence"/>
</dbReference>
<dbReference type="InterPro" id="IPR050624">
    <property type="entry name" value="HTH-type_Tx_Regulator"/>
</dbReference>
<reference evidence="5" key="1">
    <citation type="journal article" date="2019" name="Int. J. Syst. Evol. Microbiol.">
        <title>The Global Catalogue of Microorganisms (GCM) 10K type strain sequencing project: providing services to taxonomists for standard genome sequencing and annotation.</title>
        <authorList>
            <consortium name="The Broad Institute Genomics Platform"/>
            <consortium name="The Broad Institute Genome Sequencing Center for Infectious Disease"/>
            <person name="Wu L."/>
            <person name="Ma J."/>
        </authorList>
    </citation>
    <scope>NUCLEOTIDE SEQUENCE [LARGE SCALE GENOMIC DNA]</scope>
    <source>
        <strain evidence="5">JCM 18956</strain>
    </source>
</reference>
<name>A0ABP8WAI5_9MICO</name>
<feature type="DNA-binding region" description="H-T-H motif" evidence="2">
    <location>
        <begin position="74"/>
        <end position="93"/>
    </location>
</feature>
<dbReference type="Pfam" id="PF00440">
    <property type="entry name" value="TetR_N"/>
    <property type="match status" value="1"/>
</dbReference>
<dbReference type="PANTHER" id="PTHR43479:SF11">
    <property type="entry name" value="ACREF_ENVCD OPERON REPRESSOR-RELATED"/>
    <property type="match status" value="1"/>
</dbReference>
<gene>
    <name evidence="4" type="ORF">GCM10025780_34150</name>
</gene>
<sequence length="239" mass="25240">MTTIGHLCKKSSVGGMAIDDDARKAARANPTTDLSLADVRDSMRASRDPRAERTRQAILEAVESLDVQMADEATVSGIVRAAGISRSSFYTHFSGIDELALTMLARAFDEIGSGDLALRQARGMTGAAAARAALDRLTQHLDEHRGLYVSVFGLPATSQAFGQAVTLYAEHAMETFALLTGVPAGLDLPTVATYIAGGTLTVLSAWLRSDAPAPREEVVALLFAQLPAWLAAPSGIDRA</sequence>
<evidence type="ECO:0000313" key="4">
    <source>
        <dbReference type="EMBL" id="GAA4684992.1"/>
    </source>
</evidence>
<dbReference type="SUPFAM" id="SSF46689">
    <property type="entry name" value="Homeodomain-like"/>
    <property type="match status" value="1"/>
</dbReference>